<dbReference type="EnsemblPlants" id="EMT25070">
    <property type="protein sequence ID" value="EMT25070"/>
    <property type="gene ID" value="F775_06673"/>
</dbReference>
<evidence type="ECO:0000313" key="1">
    <source>
        <dbReference type="EnsemblPlants" id="EMT25070"/>
    </source>
</evidence>
<organism evidence="1">
    <name type="scientific">Aegilops tauschii</name>
    <name type="common">Tausch's goatgrass</name>
    <name type="synonym">Aegilops squarrosa</name>
    <dbReference type="NCBI Taxonomy" id="37682"/>
    <lineage>
        <taxon>Eukaryota</taxon>
        <taxon>Viridiplantae</taxon>
        <taxon>Streptophyta</taxon>
        <taxon>Embryophyta</taxon>
        <taxon>Tracheophyta</taxon>
        <taxon>Spermatophyta</taxon>
        <taxon>Magnoliopsida</taxon>
        <taxon>Liliopsida</taxon>
        <taxon>Poales</taxon>
        <taxon>Poaceae</taxon>
        <taxon>BOP clade</taxon>
        <taxon>Pooideae</taxon>
        <taxon>Triticodae</taxon>
        <taxon>Triticeae</taxon>
        <taxon>Triticinae</taxon>
        <taxon>Aegilops</taxon>
    </lineage>
</organism>
<reference evidence="1" key="1">
    <citation type="submission" date="2015-06" db="UniProtKB">
        <authorList>
            <consortium name="EnsemblPlants"/>
        </authorList>
    </citation>
    <scope>IDENTIFICATION</scope>
</reference>
<name>M8BJ69_AEGTA</name>
<dbReference type="AlphaFoldDB" id="M8BJ69"/>
<accession>M8BJ69</accession>
<protein>
    <submittedName>
        <fullName evidence="1">Uncharacterized protein</fullName>
    </submittedName>
</protein>
<proteinExistence type="predicted"/>
<sequence>MGLEYVGIEGIGRDMVIVLIRFIALGRSTKRLEGMMAMVKQTHKSEQQPHCLLLDLIVPIREASTMVVRIDNFYLVDLWMTCKNGKPLKPYMTKAFILDDSYGKSSEKIWGVSCKDVKLTTPTHTAKRIDA</sequence>